<keyword evidence="2" id="KW-0678">Repressor</keyword>
<dbReference type="GO" id="GO:0003682">
    <property type="term" value="F:chromatin binding"/>
    <property type="evidence" value="ECO:0007669"/>
    <property type="project" value="TreeGrafter"/>
</dbReference>
<dbReference type="Gene3D" id="1.10.150.50">
    <property type="entry name" value="Transcription Factor, Ets-1"/>
    <property type="match status" value="1"/>
</dbReference>
<dbReference type="InterPro" id="IPR038348">
    <property type="entry name" value="SLED_sf"/>
</dbReference>
<evidence type="ECO:0000256" key="1">
    <source>
        <dbReference type="ARBA" id="ARBA00004123"/>
    </source>
</evidence>
<dbReference type="PANTHER" id="PTHR12247:SF132">
    <property type="entry name" value="POLYCOMB PROTEIN SCM"/>
    <property type="match status" value="1"/>
</dbReference>
<keyword evidence="3" id="KW-0677">Repeat</keyword>
<dbReference type="SUPFAM" id="SSF47769">
    <property type="entry name" value="SAM/Pointed domain"/>
    <property type="match status" value="1"/>
</dbReference>
<name>T2M337_HYDVU</name>
<dbReference type="InterPro" id="IPR001660">
    <property type="entry name" value="SAM"/>
</dbReference>
<dbReference type="InterPro" id="IPR050548">
    <property type="entry name" value="PcG_chromatin_remod_factors"/>
</dbReference>
<dbReference type="InterPro" id="IPR004092">
    <property type="entry name" value="Mbt"/>
</dbReference>
<feature type="region of interest" description="Disordered" evidence="6">
    <location>
        <begin position="200"/>
        <end position="234"/>
    </location>
</feature>
<keyword evidence="4" id="KW-0539">Nucleus</keyword>
<dbReference type="OrthoDB" id="4327074at2759"/>
<dbReference type="SMART" id="SM00561">
    <property type="entry name" value="MBT"/>
    <property type="match status" value="2"/>
</dbReference>
<sequence length="1041" mass="117050">MAKSYANEVAPEGNGEPGRVNLGIFKPTTQNSSTSVLICRYGDLNCSVEEFLEVLAKKKLLCYVWGVTRHYNHRYFEFVINSVNKVSEFLETEIVIKNVSLSIAQKFVRNIHVLVQNIPIGVLLSGGSGALTTLGKHLAAGRGAFESFSCQKVKVHGEDILTGNIIIIIKNWQYPHINLLPRYQNVDGFTLRYKHNGQPQHSQKLVNLSGSSSAESSSTITSENIPTNNSESLPNTQTEISEIMAVTDEKITSLEVDERNMEIKTSSRKRTKIKTEKSSKSKKSSNEISSEENRGVLNKEKVVVTHEKEKNDTDVFQDIKHKHPGCSPYDLACVISAKWSLLSDVERKHMFDQSVWEVKYEKEMKSYEKKLRLYHQKALKRKTNEDKSFSPIGDEVHELNKFDTLDYCSGCKKLKELQGFSAEINGRQVYRGDLCSKACFLEASKQLKCVDGSTYIKHSNSDPVSGSRDFRRILNRILKSNIPSLIPSSDLITSPQNKAELFVKSLSSNLTLESIGRTYSVNQVEQVNLSPFNWAEYLSETNSEPADWMYCRQASYPPSNAFSVGMKLEARRHDQIKDSNQIIFSLATVAFMIGPRLLLHFDGSSSKYDIWTLCDSWDIHPVGWTDRGSLLPPTGYRHDPKNYMQFYSLKIQKAELATARCFKKVPSMPPKNCFEVGMKLEAVDKQNPSVIGVASVVRVQDELVYIEFDGYPGLGYSSHYGDRDFFPVGWCAHAKHPLRIPGDAKNTLSNIGSSCSSSRYSPNSSSKLSMHEIAMHAEKTTPMKPKTLNQAEVCINIECVCGPYIDVEKLRKLTPIRKGEIIHVLKGVLEDIIACAISPKTVIGFLKPDGDIHSVMDLEKNEPLSLNQIKCNQDSRNPDKNTKKHVTWPAISQAEVFNYQPVYADTASQTESFCFTCNSLSHKCSLTDKNRLKDGGVEIESAEILSNIQAAGIDIMNRPSMWNVDDVVLFLKKTCIKEFSQVFKDHEIDGKAVLLLQNEHILHHMGFKLGPAVKLLDLIEDLKVAERSFSKTKEFIDTLTP</sequence>
<dbReference type="InterPro" id="IPR021987">
    <property type="entry name" value="SLED"/>
</dbReference>
<evidence type="ECO:0000256" key="4">
    <source>
        <dbReference type="ARBA" id="ARBA00023242"/>
    </source>
</evidence>
<dbReference type="Pfam" id="PF02820">
    <property type="entry name" value="MBT"/>
    <property type="match status" value="2"/>
</dbReference>
<evidence type="ECO:0000256" key="6">
    <source>
        <dbReference type="SAM" id="MobiDB-lite"/>
    </source>
</evidence>
<reference evidence="8" key="1">
    <citation type="journal article" date="2013" name="Genome Biol. Evol.">
        <title>Punctuated emergences of genetic and phenotypic innovations in eumetazoan, bilaterian, euteleostome, and hominidae ancestors.</title>
        <authorList>
            <person name="Wenger Y."/>
            <person name="Galliot B."/>
        </authorList>
    </citation>
    <scope>NUCLEOTIDE SEQUENCE</scope>
    <source>
        <tissue evidence="8">Whole animals</tissue>
    </source>
</reference>
<protein>
    <submittedName>
        <fullName evidence="8">Sex comb on midleg-like protein 2</fullName>
    </submittedName>
</protein>
<dbReference type="GO" id="GO:0045892">
    <property type="term" value="P:negative regulation of DNA-templated transcription"/>
    <property type="evidence" value="ECO:0007669"/>
    <property type="project" value="TreeGrafter"/>
</dbReference>
<organism evidence="8">
    <name type="scientific">Hydra vulgaris</name>
    <name type="common">Hydra</name>
    <name type="synonym">Hydra attenuata</name>
    <dbReference type="NCBI Taxonomy" id="6087"/>
    <lineage>
        <taxon>Eukaryota</taxon>
        <taxon>Metazoa</taxon>
        <taxon>Cnidaria</taxon>
        <taxon>Hydrozoa</taxon>
        <taxon>Hydroidolina</taxon>
        <taxon>Anthoathecata</taxon>
        <taxon>Aplanulata</taxon>
        <taxon>Hydridae</taxon>
        <taxon>Hydra</taxon>
    </lineage>
</organism>
<evidence type="ECO:0000256" key="2">
    <source>
        <dbReference type="ARBA" id="ARBA00022491"/>
    </source>
</evidence>
<feature type="repeat" description="MBT" evidence="5">
    <location>
        <begin position="532"/>
        <end position="635"/>
    </location>
</feature>
<proteinExistence type="evidence at transcript level"/>
<dbReference type="PROSITE" id="PS51079">
    <property type="entry name" value="MBT"/>
    <property type="match status" value="2"/>
</dbReference>
<dbReference type="SUPFAM" id="SSF63748">
    <property type="entry name" value="Tudor/PWWP/MBT"/>
    <property type="match status" value="2"/>
</dbReference>
<dbReference type="EMBL" id="HAAD01000287">
    <property type="protein sequence ID" value="CDG66519.1"/>
    <property type="molecule type" value="mRNA"/>
</dbReference>
<feature type="domain" description="SAM" evidence="7">
    <location>
        <begin position="962"/>
        <end position="1025"/>
    </location>
</feature>
<evidence type="ECO:0000259" key="7">
    <source>
        <dbReference type="PROSITE" id="PS50105"/>
    </source>
</evidence>
<dbReference type="PANTHER" id="PTHR12247">
    <property type="entry name" value="POLYCOMB GROUP PROTEIN"/>
    <property type="match status" value="1"/>
</dbReference>
<dbReference type="Gene3D" id="1.10.30.10">
    <property type="entry name" value="High mobility group box domain"/>
    <property type="match status" value="1"/>
</dbReference>
<feature type="compositionally biased region" description="Low complexity" evidence="6">
    <location>
        <begin position="209"/>
        <end position="230"/>
    </location>
</feature>
<dbReference type="GO" id="GO:0005634">
    <property type="term" value="C:nucleus"/>
    <property type="evidence" value="ECO:0007669"/>
    <property type="project" value="UniProtKB-SubCell"/>
</dbReference>
<dbReference type="Gene3D" id="3.90.1150.190">
    <property type="entry name" value="SLED domain"/>
    <property type="match status" value="1"/>
</dbReference>
<dbReference type="Pfam" id="PF12140">
    <property type="entry name" value="SLED"/>
    <property type="match status" value="1"/>
</dbReference>
<feature type="non-terminal residue" evidence="8">
    <location>
        <position position="1"/>
    </location>
</feature>
<dbReference type="Pfam" id="PF00536">
    <property type="entry name" value="SAM_1"/>
    <property type="match status" value="1"/>
</dbReference>
<evidence type="ECO:0000256" key="3">
    <source>
        <dbReference type="ARBA" id="ARBA00022737"/>
    </source>
</evidence>
<dbReference type="InterPro" id="IPR036910">
    <property type="entry name" value="HMG_box_dom_sf"/>
</dbReference>
<feature type="region of interest" description="Disordered" evidence="6">
    <location>
        <begin position="257"/>
        <end position="294"/>
    </location>
</feature>
<dbReference type="InterPro" id="IPR013761">
    <property type="entry name" value="SAM/pointed_sf"/>
</dbReference>
<dbReference type="Gene3D" id="2.30.30.140">
    <property type="match status" value="2"/>
</dbReference>
<evidence type="ECO:0000313" key="8">
    <source>
        <dbReference type="EMBL" id="CDG66519.1"/>
    </source>
</evidence>
<feature type="repeat" description="MBT" evidence="5">
    <location>
        <begin position="641"/>
        <end position="741"/>
    </location>
</feature>
<dbReference type="PROSITE" id="PS50105">
    <property type="entry name" value="SAM_DOMAIN"/>
    <property type="match status" value="1"/>
</dbReference>
<dbReference type="AlphaFoldDB" id="T2M337"/>
<comment type="subcellular location">
    <subcellularLocation>
        <location evidence="1">Nucleus</location>
    </subcellularLocation>
</comment>
<dbReference type="GO" id="GO:0042393">
    <property type="term" value="F:histone binding"/>
    <property type="evidence" value="ECO:0007669"/>
    <property type="project" value="TreeGrafter"/>
</dbReference>
<accession>T2M337</accession>
<dbReference type="CDD" id="cd09509">
    <property type="entry name" value="SAM_Polycomb"/>
    <property type="match status" value="1"/>
</dbReference>
<dbReference type="SUPFAM" id="SSF47095">
    <property type="entry name" value="HMG-box"/>
    <property type="match status" value="1"/>
</dbReference>
<gene>
    <name evidence="8" type="primary">SCML2</name>
</gene>
<dbReference type="SMART" id="SM00454">
    <property type="entry name" value="SAM"/>
    <property type="match status" value="1"/>
</dbReference>
<evidence type="ECO:0000256" key="5">
    <source>
        <dbReference type="PROSITE-ProRule" id="PRU00459"/>
    </source>
</evidence>